<accession>A0ABS7CMB3</accession>
<dbReference type="InterPro" id="IPR054746">
    <property type="entry name" value="GLMA-like_second"/>
</dbReference>
<dbReference type="CDD" id="cd03143">
    <property type="entry name" value="A4_beta-galactosidase_middle_domain"/>
    <property type="match status" value="1"/>
</dbReference>
<sequence>AFMDGALPRSQTALMWTAEASAEGWADGLINNQIPFDVLLQEQATLERLSQYGALIIPGGMNLTEDWVAVLTTYVKQGGNIVIEGIVPEQEELLALLGISGEASVSEPLTASYLRFEGDSNPLQKGMET</sequence>
<organism evidence="2 3">
    <name type="scientific">Paenibacillus sepulcri</name>
    <dbReference type="NCBI Taxonomy" id="359917"/>
    <lineage>
        <taxon>Bacteria</taxon>
        <taxon>Bacillati</taxon>
        <taxon>Bacillota</taxon>
        <taxon>Bacilli</taxon>
        <taxon>Bacillales</taxon>
        <taxon>Paenibacillaceae</taxon>
        <taxon>Paenibacillus</taxon>
    </lineage>
</organism>
<name>A0ABS7CMB3_9BACL</name>
<dbReference type="Proteomes" id="UP001519887">
    <property type="component" value="Unassembled WGS sequence"/>
</dbReference>
<dbReference type="Gene3D" id="3.40.50.880">
    <property type="match status" value="1"/>
</dbReference>
<dbReference type="SUPFAM" id="SSF52317">
    <property type="entry name" value="Class I glutamine amidotransferase-like"/>
    <property type="match status" value="1"/>
</dbReference>
<feature type="non-terminal residue" evidence="2">
    <location>
        <position position="129"/>
    </location>
</feature>
<dbReference type="Pfam" id="PF22369">
    <property type="entry name" value="GLMA_2nd"/>
    <property type="match status" value="1"/>
</dbReference>
<feature type="non-terminal residue" evidence="2">
    <location>
        <position position="1"/>
    </location>
</feature>
<evidence type="ECO:0000259" key="1">
    <source>
        <dbReference type="Pfam" id="PF22369"/>
    </source>
</evidence>
<dbReference type="InterPro" id="IPR029062">
    <property type="entry name" value="Class_I_gatase-like"/>
</dbReference>
<keyword evidence="3" id="KW-1185">Reference proteome</keyword>
<gene>
    <name evidence="2" type="ORF">K0U00_49230</name>
</gene>
<feature type="domain" description="GLMA-like second" evidence="1">
    <location>
        <begin position="19"/>
        <end position="93"/>
    </location>
</feature>
<evidence type="ECO:0000313" key="3">
    <source>
        <dbReference type="Proteomes" id="UP001519887"/>
    </source>
</evidence>
<proteinExistence type="predicted"/>
<comment type="caution">
    <text evidence="2">The sequence shown here is derived from an EMBL/GenBank/DDBJ whole genome shotgun (WGS) entry which is preliminary data.</text>
</comment>
<dbReference type="EMBL" id="JAHZIK010003543">
    <property type="protein sequence ID" value="MBW7462059.1"/>
    <property type="molecule type" value="Genomic_DNA"/>
</dbReference>
<protein>
    <recommendedName>
        <fullName evidence="1">GLMA-like second domain-containing protein</fullName>
    </recommendedName>
</protein>
<evidence type="ECO:0000313" key="2">
    <source>
        <dbReference type="EMBL" id="MBW7462059.1"/>
    </source>
</evidence>
<reference evidence="2 3" key="1">
    <citation type="submission" date="2021-07" db="EMBL/GenBank/DDBJ databases">
        <title>Paenibacillus radiodurans sp. nov., isolated from the southeastern edge of Tengger Desert.</title>
        <authorList>
            <person name="Zhang G."/>
        </authorList>
    </citation>
    <scope>NUCLEOTIDE SEQUENCE [LARGE SCALE GENOMIC DNA]</scope>
    <source>
        <strain evidence="2 3">CCM 7311</strain>
    </source>
</reference>